<dbReference type="EMBL" id="CACRSP010000014">
    <property type="protein sequence ID" value="VYT18055.1"/>
    <property type="molecule type" value="Genomic_DNA"/>
</dbReference>
<dbReference type="AlphaFoldDB" id="A0A6N2UHK4"/>
<name>A0A6N2UHK4_9BIFI</name>
<evidence type="ECO:0000313" key="2">
    <source>
        <dbReference type="EMBL" id="VYT18055.1"/>
    </source>
</evidence>
<dbReference type="Gene3D" id="1.10.10.10">
    <property type="entry name" value="Winged helix-like DNA-binding domain superfamily/Winged helix DNA-binding domain"/>
    <property type="match status" value="1"/>
</dbReference>
<evidence type="ECO:0000256" key="1">
    <source>
        <dbReference type="SAM" id="MobiDB-lite"/>
    </source>
</evidence>
<dbReference type="Pfam" id="PF13730">
    <property type="entry name" value="HTH_36"/>
    <property type="match status" value="1"/>
</dbReference>
<dbReference type="RefSeq" id="WP_034520570.1">
    <property type="nucleotide sequence ID" value="NZ_CACRSP010000014.1"/>
</dbReference>
<dbReference type="InterPro" id="IPR036388">
    <property type="entry name" value="WH-like_DNA-bd_sf"/>
</dbReference>
<proteinExistence type="predicted"/>
<organism evidence="2">
    <name type="scientific">Bifidobacterium dentium</name>
    <dbReference type="NCBI Taxonomy" id="1689"/>
    <lineage>
        <taxon>Bacteria</taxon>
        <taxon>Bacillati</taxon>
        <taxon>Actinomycetota</taxon>
        <taxon>Actinomycetes</taxon>
        <taxon>Bifidobacteriales</taxon>
        <taxon>Bifidobacteriaceae</taxon>
        <taxon>Bifidobacterium</taxon>
    </lineage>
</organism>
<protein>
    <recommendedName>
        <fullName evidence="3">Helix-turn-helix domain-containing protein</fullName>
    </recommendedName>
</protein>
<reference evidence="2" key="1">
    <citation type="submission" date="2019-11" db="EMBL/GenBank/DDBJ databases">
        <authorList>
            <person name="Feng L."/>
        </authorList>
    </citation>
    <scope>NUCLEOTIDE SEQUENCE</scope>
    <source>
        <strain evidence="2">BdentiumLFYP24</strain>
    </source>
</reference>
<evidence type="ECO:0008006" key="3">
    <source>
        <dbReference type="Google" id="ProtNLM"/>
    </source>
</evidence>
<feature type="region of interest" description="Disordered" evidence="1">
    <location>
        <begin position="309"/>
        <end position="329"/>
    </location>
</feature>
<sequence length="385" mass="42274">MSWQCTSWALREAPCPTATSRLVLIALADRCQPDGRSAWPTIDTLMLEAHCSEASVRRALRDLEKAGVIRRGNQSLAQWNEHGEYIAKPYRSIVWECCMGVTLEKVALKPGRQARQARTERKEIHGTVKMTGLENVGGKPIHDIDERTGPHGLGSDSPVIGDNTALSSVTDPYMNKYINKYPSLPMGDLPASGKDLASGTRNGIIGGREAARSVVDRLTLVRSGLSLPTPEPSGRDLAKASGLIAHIADAAGIDETVAAARVADVIDWIPANTYWLARILTVRDLARVWDRLANDYAVSRIERRRSFDASTHTHDGQAHATAPSGPHVTRHVHSVTCTHVLADMKPHESEYSHEGSLRHGKPSEWYTACRRHADELNRREGIGMT</sequence>
<gene>
    <name evidence="2" type="ORF">BDLFYP24_00420</name>
</gene>
<accession>A0A6N2UHK4</accession>